<proteinExistence type="inferred from homology"/>
<evidence type="ECO:0000256" key="3">
    <source>
        <dbReference type="ARBA" id="ARBA00022514"/>
    </source>
</evidence>
<dbReference type="GO" id="GO:0071222">
    <property type="term" value="P:cellular response to lipopolysaccharide"/>
    <property type="evidence" value="ECO:0007669"/>
    <property type="project" value="Ensembl"/>
</dbReference>
<name>A0A3B3R7H7_9TELE</name>
<reference evidence="7" key="1">
    <citation type="submission" date="2025-08" db="UniProtKB">
        <authorList>
            <consortium name="Ensembl"/>
        </authorList>
    </citation>
    <scope>IDENTIFICATION</scope>
</reference>
<comment type="subcellular location">
    <subcellularLocation>
        <location evidence="1">Secreted</location>
    </subcellularLocation>
</comment>
<evidence type="ECO:0000256" key="6">
    <source>
        <dbReference type="SAM" id="SignalP"/>
    </source>
</evidence>
<evidence type="ECO:0000313" key="7">
    <source>
        <dbReference type="Ensembl" id="ENSPKIP00000014712.1"/>
    </source>
</evidence>
<keyword evidence="8" id="KW-1185">Reference proteome</keyword>
<sequence>MLCMIPVVLMIFLLGEMSSVAKSPKKQPRTRQCFDLPEEILEQTFGRLSAGVLSAFHHTLQLSPLERENLTCPSAGHLMPRKNFSLPINVVSISPWAYRISHDPTRYPRFIPEAYCLCKGCLTHPFGEESHLYRSMPIYMPFVILRRTTSCSGGHYSYTESYVSIPVGCTCVPSQDKNGYTSDQNLKIADLETKVDNSNKHL</sequence>
<dbReference type="Pfam" id="PF06083">
    <property type="entry name" value="IL17"/>
    <property type="match status" value="1"/>
</dbReference>
<keyword evidence="4" id="KW-0964">Secreted</keyword>
<dbReference type="InterPro" id="IPR020440">
    <property type="entry name" value="IL-17_chr"/>
</dbReference>
<dbReference type="Gene3D" id="2.10.90.10">
    <property type="entry name" value="Cystine-knot cytokines"/>
    <property type="match status" value="1"/>
</dbReference>
<dbReference type="GO" id="GO:0005125">
    <property type="term" value="F:cytokine activity"/>
    <property type="evidence" value="ECO:0007669"/>
    <property type="project" value="UniProtKB-KW"/>
</dbReference>
<keyword evidence="5 6" id="KW-0732">Signal</keyword>
<feature type="chain" id="PRO_5017339704" evidence="6">
    <location>
        <begin position="22"/>
        <end position="202"/>
    </location>
</feature>
<dbReference type="AlphaFoldDB" id="A0A3B3R7H7"/>
<evidence type="ECO:0000256" key="4">
    <source>
        <dbReference type="ARBA" id="ARBA00022525"/>
    </source>
</evidence>
<dbReference type="GO" id="GO:0005615">
    <property type="term" value="C:extracellular space"/>
    <property type="evidence" value="ECO:0007669"/>
    <property type="project" value="UniProtKB-KW"/>
</dbReference>
<dbReference type="GeneTree" id="ENSGT00940000161739"/>
<dbReference type="KEGG" id="pki:111837180"/>
<dbReference type="PRINTS" id="PR01932">
    <property type="entry name" value="INTRLEUKIN17"/>
</dbReference>
<dbReference type="InterPro" id="IPR029034">
    <property type="entry name" value="Cystine-knot_cytokine"/>
</dbReference>
<dbReference type="SUPFAM" id="SSF57501">
    <property type="entry name" value="Cystine-knot cytokines"/>
    <property type="match status" value="1"/>
</dbReference>
<comment type="similarity">
    <text evidence="2">Belongs to the IL-17 family.</text>
</comment>
<evidence type="ECO:0000256" key="1">
    <source>
        <dbReference type="ARBA" id="ARBA00004613"/>
    </source>
</evidence>
<evidence type="ECO:0000313" key="8">
    <source>
        <dbReference type="Proteomes" id="UP000261540"/>
    </source>
</evidence>
<dbReference type="GO" id="GO:0006954">
    <property type="term" value="P:inflammatory response"/>
    <property type="evidence" value="ECO:0007669"/>
    <property type="project" value="InterPro"/>
</dbReference>
<accession>A0A3B3R7H7</accession>
<dbReference type="STRING" id="1676925.ENSPKIP00000014712"/>
<organism evidence="7 8">
    <name type="scientific">Paramormyrops kingsleyae</name>
    <dbReference type="NCBI Taxonomy" id="1676925"/>
    <lineage>
        <taxon>Eukaryota</taxon>
        <taxon>Metazoa</taxon>
        <taxon>Chordata</taxon>
        <taxon>Craniata</taxon>
        <taxon>Vertebrata</taxon>
        <taxon>Euteleostomi</taxon>
        <taxon>Actinopterygii</taxon>
        <taxon>Neopterygii</taxon>
        <taxon>Teleostei</taxon>
        <taxon>Osteoglossocephala</taxon>
        <taxon>Osteoglossomorpha</taxon>
        <taxon>Osteoglossiformes</taxon>
        <taxon>Mormyridae</taxon>
        <taxon>Paramormyrops</taxon>
    </lineage>
</organism>
<evidence type="ECO:0000256" key="2">
    <source>
        <dbReference type="ARBA" id="ARBA00007236"/>
    </source>
</evidence>
<dbReference type="FunFam" id="2.10.90.10:FF:000044">
    <property type="entry name" value="Interleukin 17D"/>
    <property type="match status" value="1"/>
</dbReference>
<dbReference type="InterPro" id="IPR010345">
    <property type="entry name" value="IL-17_fam"/>
</dbReference>
<dbReference type="OrthoDB" id="9858224at2759"/>
<dbReference type="Ensembl" id="ENSPKIT00000039163.1">
    <property type="protein sequence ID" value="ENSPKIP00000014712.1"/>
    <property type="gene ID" value="ENSPKIG00000001684.1"/>
</dbReference>
<dbReference type="Proteomes" id="UP000261540">
    <property type="component" value="Unplaced"/>
</dbReference>
<evidence type="ECO:0000256" key="5">
    <source>
        <dbReference type="ARBA" id="ARBA00022729"/>
    </source>
</evidence>
<keyword evidence="3" id="KW-0202">Cytokine</keyword>
<feature type="signal peptide" evidence="6">
    <location>
        <begin position="1"/>
        <end position="21"/>
    </location>
</feature>
<reference evidence="7" key="2">
    <citation type="submission" date="2025-09" db="UniProtKB">
        <authorList>
            <consortium name="Ensembl"/>
        </authorList>
    </citation>
    <scope>IDENTIFICATION</scope>
</reference>
<protein>
    <submittedName>
        <fullName evidence="7">Interleukin 17d</fullName>
    </submittedName>
</protein>